<feature type="domain" description="Pyrroline-5-carboxylate reductase catalytic N-terminal" evidence="2">
    <location>
        <begin position="2"/>
        <end position="107"/>
    </location>
</feature>
<evidence type="ECO:0000256" key="1">
    <source>
        <dbReference type="ARBA" id="ARBA00023002"/>
    </source>
</evidence>
<name>A0A8J3K0Z5_9ACTN</name>
<dbReference type="EMBL" id="BONG01000112">
    <property type="protein sequence ID" value="GIF94701.1"/>
    <property type="molecule type" value="Genomic_DNA"/>
</dbReference>
<keyword evidence="4" id="KW-1185">Reference proteome</keyword>
<dbReference type="InterPro" id="IPR036291">
    <property type="entry name" value="NAD(P)-bd_dom_sf"/>
</dbReference>
<dbReference type="GO" id="GO:0052851">
    <property type="term" value="F:ferric-chelate reductase (NADPH) activity"/>
    <property type="evidence" value="ECO:0007669"/>
    <property type="project" value="TreeGrafter"/>
</dbReference>
<gene>
    <name evidence="3" type="ORF">Cch02nite_81450</name>
</gene>
<dbReference type="Proteomes" id="UP000619293">
    <property type="component" value="Unassembled WGS sequence"/>
</dbReference>
<comment type="caution">
    <text evidence="3">The sequence shown here is derived from an EMBL/GenBank/DDBJ whole genome shotgun (WGS) entry which is preliminary data.</text>
</comment>
<dbReference type="Pfam" id="PF03807">
    <property type="entry name" value="F420_oxidored"/>
    <property type="match status" value="1"/>
</dbReference>
<dbReference type="AlphaFoldDB" id="A0A8J3K0Z5"/>
<keyword evidence="1" id="KW-0560">Oxidoreductase</keyword>
<organism evidence="3 4">
    <name type="scientific">Catellatospora chokoriensis</name>
    <dbReference type="NCBI Taxonomy" id="310353"/>
    <lineage>
        <taxon>Bacteria</taxon>
        <taxon>Bacillati</taxon>
        <taxon>Actinomycetota</taxon>
        <taxon>Actinomycetes</taxon>
        <taxon>Micromonosporales</taxon>
        <taxon>Micromonosporaceae</taxon>
        <taxon>Catellatospora</taxon>
    </lineage>
</organism>
<proteinExistence type="predicted"/>
<dbReference type="RefSeq" id="WP_191843411.1">
    <property type="nucleotide sequence ID" value="NZ_BAAALB010000042.1"/>
</dbReference>
<dbReference type="SUPFAM" id="SSF51735">
    <property type="entry name" value="NAD(P)-binding Rossmann-fold domains"/>
    <property type="match status" value="1"/>
</dbReference>
<dbReference type="PANTHER" id="PTHR14239">
    <property type="entry name" value="DUDULIN-RELATED"/>
    <property type="match status" value="1"/>
</dbReference>
<dbReference type="InterPro" id="IPR051267">
    <property type="entry name" value="STEAP_metalloreductase"/>
</dbReference>
<protein>
    <submittedName>
        <fullName evidence="3">Oxidoreductase</fullName>
    </submittedName>
</protein>
<evidence type="ECO:0000259" key="2">
    <source>
        <dbReference type="Pfam" id="PF03807"/>
    </source>
</evidence>
<dbReference type="PANTHER" id="PTHR14239:SF0">
    <property type="entry name" value="F420-DEPENDENT NADP REDUCTASE"/>
    <property type="match status" value="1"/>
</dbReference>
<evidence type="ECO:0000313" key="4">
    <source>
        <dbReference type="Proteomes" id="UP000619293"/>
    </source>
</evidence>
<dbReference type="GO" id="GO:0008823">
    <property type="term" value="F:cupric reductase (NADH) activity"/>
    <property type="evidence" value="ECO:0007669"/>
    <property type="project" value="TreeGrafter"/>
</dbReference>
<sequence length="226" mass="23568">MKIAVLGTGMVGQALAGRLAGLGHEVTVGTRDAAATMARTEPDGMGNPPYRDWAAAHPAVTLAPFAQAAADAELIVNATSGDVSIAALEAAGRDNLAGKILLDIANPLDFSQGFPPSLFVKDTDSLGEQIQATFPELKVVKSLNTMNAHLMVDPAQLASGAHSVFVSGSDAEAKKTVTGLLESFGHTDVIDLGDISTARSTEMLLPIWLRLYGALGTPTFQFKIVR</sequence>
<dbReference type="GO" id="GO:0015677">
    <property type="term" value="P:copper ion import"/>
    <property type="evidence" value="ECO:0007669"/>
    <property type="project" value="TreeGrafter"/>
</dbReference>
<reference evidence="3 4" key="1">
    <citation type="submission" date="2021-01" db="EMBL/GenBank/DDBJ databases">
        <title>Whole genome shotgun sequence of Catellatospora chokoriensis NBRC 107358.</title>
        <authorList>
            <person name="Komaki H."/>
            <person name="Tamura T."/>
        </authorList>
    </citation>
    <scope>NUCLEOTIDE SEQUENCE [LARGE SCALE GENOMIC DNA]</scope>
    <source>
        <strain evidence="3 4">NBRC 107358</strain>
    </source>
</reference>
<dbReference type="GO" id="GO:0005886">
    <property type="term" value="C:plasma membrane"/>
    <property type="evidence" value="ECO:0007669"/>
    <property type="project" value="TreeGrafter"/>
</dbReference>
<dbReference type="InterPro" id="IPR028939">
    <property type="entry name" value="P5C_Rdtase_cat_N"/>
</dbReference>
<accession>A0A8J3K0Z5</accession>
<dbReference type="Gene3D" id="3.40.50.720">
    <property type="entry name" value="NAD(P)-binding Rossmann-like Domain"/>
    <property type="match status" value="1"/>
</dbReference>
<evidence type="ECO:0000313" key="3">
    <source>
        <dbReference type="EMBL" id="GIF94701.1"/>
    </source>
</evidence>